<evidence type="ECO:0000256" key="1">
    <source>
        <dbReference type="ARBA" id="ARBA00001452"/>
    </source>
</evidence>
<evidence type="ECO:0000256" key="3">
    <source>
        <dbReference type="ARBA" id="ARBA00009699"/>
    </source>
</evidence>
<dbReference type="Pfam" id="PF03663">
    <property type="entry name" value="Glyco_hydro_76"/>
    <property type="match status" value="1"/>
</dbReference>
<protein>
    <recommendedName>
        <fullName evidence="4">mannan endo-1,6-alpha-mannosidase</fullName>
        <ecNumber evidence="4">3.2.1.101</ecNumber>
    </recommendedName>
</protein>
<dbReference type="InterPro" id="IPR014480">
    <property type="entry name" value="Mannan-1_6-alpha_mannosidase"/>
</dbReference>
<feature type="region of interest" description="Disordered" evidence="10">
    <location>
        <begin position="470"/>
        <end position="526"/>
    </location>
</feature>
<accession>A0A2N3NAQ2</accession>
<dbReference type="Proteomes" id="UP000233524">
    <property type="component" value="Unassembled WGS sequence"/>
</dbReference>
<dbReference type="SUPFAM" id="SSF48208">
    <property type="entry name" value="Six-hairpin glycosidases"/>
    <property type="match status" value="1"/>
</dbReference>
<name>A0A2N3NAQ2_9PEZI</name>
<evidence type="ECO:0000256" key="7">
    <source>
        <dbReference type="ARBA" id="ARBA00023136"/>
    </source>
</evidence>
<evidence type="ECO:0000256" key="10">
    <source>
        <dbReference type="SAM" id="MobiDB-lite"/>
    </source>
</evidence>
<dbReference type="GO" id="GO:0016052">
    <property type="term" value="P:carbohydrate catabolic process"/>
    <property type="evidence" value="ECO:0007669"/>
    <property type="project" value="InterPro"/>
</dbReference>
<keyword evidence="9" id="KW-0326">Glycosidase</keyword>
<dbReference type="PANTHER" id="PTHR12145:SF36">
    <property type="entry name" value="MANNAN ENDO-1,6-ALPHA-MANNOSIDASE DCW1"/>
    <property type="match status" value="1"/>
</dbReference>
<evidence type="ECO:0000256" key="5">
    <source>
        <dbReference type="ARBA" id="ARBA00022729"/>
    </source>
</evidence>
<feature type="region of interest" description="Disordered" evidence="10">
    <location>
        <begin position="355"/>
        <end position="375"/>
    </location>
</feature>
<comment type="similarity">
    <text evidence="3">Belongs to the glycosyl hydrolase 76 family.</text>
</comment>
<feature type="compositionally biased region" description="Polar residues" evidence="10">
    <location>
        <begin position="355"/>
        <end position="368"/>
    </location>
</feature>
<dbReference type="OrthoDB" id="4187847at2759"/>
<dbReference type="AlphaFoldDB" id="A0A2N3NAQ2"/>
<dbReference type="EMBL" id="NLAX01000010">
    <property type="protein sequence ID" value="PKS09526.1"/>
    <property type="molecule type" value="Genomic_DNA"/>
</dbReference>
<keyword evidence="8" id="KW-0325">Glycoprotein</keyword>
<reference evidence="12 13" key="1">
    <citation type="journal article" date="2017" name="G3 (Bethesda)">
        <title>First Draft Genome Sequence of the Pathogenic Fungus Lomentospora prolificans (Formerly Scedosporium prolificans).</title>
        <authorList>
            <person name="Luo R."/>
            <person name="Zimin A."/>
            <person name="Workman R."/>
            <person name="Fan Y."/>
            <person name="Pertea G."/>
            <person name="Grossman N."/>
            <person name="Wear M.P."/>
            <person name="Jia B."/>
            <person name="Miller H."/>
            <person name="Casadevall A."/>
            <person name="Timp W."/>
            <person name="Zhang S.X."/>
            <person name="Salzberg S.L."/>
        </authorList>
    </citation>
    <scope>NUCLEOTIDE SEQUENCE [LARGE SCALE GENOMIC DNA]</scope>
    <source>
        <strain evidence="12 13">JHH-5317</strain>
    </source>
</reference>
<dbReference type="FunCoup" id="A0A2N3NAQ2">
    <property type="interactions" value="29"/>
</dbReference>
<evidence type="ECO:0000256" key="11">
    <source>
        <dbReference type="SAM" id="Phobius"/>
    </source>
</evidence>
<keyword evidence="6" id="KW-0378">Hydrolase</keyword>
<proteinExistence type="inferred from homology"/>
<keyword evidence="13" id="KW-1185">Reference proteome</keyword>
<dbReference type="GO" id="GO:0012505">
    <property type="term" value="C:endomembrane system"/>
    <property type="evidence" value="ECO:0007669"/>
    <property type="project" value="UniProtKB-SubCell"/>
</dbReference>
<dbReference type="Gene3D" id="1.50.10.20">
    <property type="match status" value="1"/>
</dbReference>
<keyword evidence="11" id="KW-1133">Transmembrane helix</keyword>
<dbReference type="GO" id="GO:0009272">
    <property type="term" value="P:fungal-type cell wall biogenesis"/>
    <property type="evidence" value="ECO:0007669"/>
    <property type="project" value="TreeGrafter"/>
</dbReference>
<evidence type="ECO:0000313" key="13">
    <source>
        <dbReference type="Proteomes" id="UP000233524"/>
    </source>
</evidence>
<feature type="transmembrane region" description="Helical" evidence="11">
    <location>
        <begin position="395"/>
        <end position="415"/>
    </location>
</feature>
<comment type="caution">
    <text evidence="12">The sequence shown here is derived from an EMBL/GenBank/DDBJ whole genome shotgun (WGS) entry which is preliminary data.</text>
</comment>
<evidence type="ECO:0000256" key="4">
    <source>
        <dbReference type="ARBA" id="ARBA00012350"/>
    </source>
</evidence>
<evidence type="ECO:0000256" key="8">
    <source>
        <dbReference type="ARBA" id="ARBA00023180"/>
    </source>
</evidence>
<dbReference type="EC" id="3.2.1.101" evidence="4"/>
<keyword evidence="5" id="KW-0732">Signal</keyword>
<keyword evidence="7 11" id="KW-0472">Membrane</keyword>
<dbReference type="PANTHER" id="PTHR12145">
    <property type="entry name" value="MANNAN ENDO-1,6-ALPHA-MANNOSIDASE DCW1"/>
    <property type="match status" value="1"/>
</dbReference>
<sequence>MATDMMSFYPGNQPGGTPGYIPLPYYWWEAGALMGTLVDYWYYTGDTTWNDDTMAGLLFQVGDEQDYMPRNQTHTEGNDDQGFWGLAVMSATEYNFPNPPADKPQWLALAQAVFNTQASRWNTEYCNGGLRWQIFDWNNGFDYKNTISQACFFSLGARLALYTGNDSYAKWAEKTWDWTSGVGYIDDKWNVYDGGYISDNCTELTPYQWTYNIGGFLLGAAAMYNYTEDQKWKDRVDGLLKGAEIFFKGDNNDIMTELACETVDRCNIDQQSFKAYFSRWLANVVKWYPETSEKVMPWLRASSVAAAQQCTGGDNGRMCGLKWNNGGKWDGSTGLGQQMAALEVTLSNLIHESRSPVTANSGGTSQGNPDAGSGDIGRNADIVFRPITAGDRAGAGILTALVLIGLVAGCVFVLAEDDEEKKRAFGRMPGKFSTALASLGIGGATAGFVSGLGKGKEKESLDSVEKVPHTTHTNMLSPPQEVTPPPVLPTAASELGNLGPSDAGSSDAWAPAERPPRRLSRRVAEV</sequence>
<dbReference type="STRING" id="41688.A0A2N3NAQ2"/>
<comment type="subcellular location">
    <subcellularLocation>
        <location evidence="2">Endomembrane system</location>
    </subcellularLocation>
</comment>
<dbReference type="InParanoid" id="A0A2N3NAQ2"/>
<evidence type="ECO:0000256" key="2">
    <source>
        <dbReference type="ARBA" id="ARBA00004308"/>
    </source>
</evidence>
<dbReference type="GO" id="GO:0008496">
    <property type="term" value="F:mannan endo-1,6-alpha-mannosidase activity"/>
    <property type="evidence" value="ECO:0007669"/>
    <property type="project" value="UniProtKB-EC"/>
</dbReference>
<feature type="compositionally biased region" description="Basic residues" evidence="10">
    <location>
        <begin position="517"/>
        <end position="526"/>
    </location>
</feature>
<comment type="catalytic activity">
    <reaction evidence="1">
        <text>Random hydrolysis of (1-&gt;6)-alpha-D-mannosidic linkages in unbranched (1-&gt;6)-mannans.</text>
        <dbReference type="EC" id="3.2.1.101"/>
    </reaction>
</comment>
<evidence type="ECO:0000256" key="6">
    <source>
        <dbReference type="ARBA" id="ARBA00022801"/>
    </source>
</evidence>
<dbReference type="VEuPathDB" id="FungiDB:jhhlp_004143"/>
<dbReference type="InterPro" id="IPR005198">
    <property type="entry name" value="Glyco_hydro_76"/>
</dbReference>
<evidence type="ECO:0000313" key="12">
    <source>
        <dbReference type="EMBL" id="PKS09526.1"/>
    </source>
</evidence>
<organism evidence="12 13">
    <name type="scientific">Lomentospora prolificans</name>
    <dbReference type="NCBI Taxonomy" id="41688"/>
    <lineage>
        <taxon>Eukaryota</taxon>
        <taxon>Fungi</taxon>
        <taxon>Dikarya</taxon>
        <taxon>Ascomycota</taxon>
        <taxon>Pezizomycotina</taxon>
        <taxon>Sordariomycetes</taxon>
        <taxon>Hypocreomycetidae</taxon>
        <taxon>Microascales</taxon>
        <taxon>Microascaceae</taxon>
        <taxon>Lomentospora</taxon>
    </lineage>
</organism>
<evidence type="ECO:0000256" key="9">
    <source>
        <dbReference type="ARBA" id="ARBA00023295"/>
    </source>
</evidence>
<gene>
    <name evidence="12" type="ORF">jhhlp_004143</name>
</gene>
<dbReference type="FunFam" id="1.50.10.20:FF:000006">
    <property type="entry name" value="Mannan endo-1,6-alpha-mannosidase"/>
    <property type="match status" value="1"/>
</dbReference>
<keyword evidence="11" id="KW-0812">Transmembrane</keyword>
<dbReference type="InterPro" id="IPR008928">
    <property type="entry name" value="6-hairpin_glycosidase_sf"/>
</dbReference>